<dbReference type="PROSITE" id="PS00360">
    <property type="entry name" value="RIBOSOMAL_S9"/>
    <property type="match status" value="1"/>
</dbReference>
<dbReference type="GO" id="GO:0022627">
    <property type="term" value="C:cytosolic small ribosomal subunit"/>
    <property type="evidence" value="ECO:0007669"/>
    <property type="project" value="TreeGrafter"/>
</dbReference>
<dbReference type="PANTHER" id="PTHR21569:SF1">
    <property type="entry name" value="SMALL RIBOSOMAL SUBUNIT PROTEIN US9M"/>
    <property type="match status" value="1"/>
</dbReference>
<comment type="similarity">
    <text evidence="1 5 6">Belongs to the universal ribosomal protein uS9 family.</text>
</comment>
<dbReference type="InterPro" id="IPR020574">
    <property type="entry name" value="Ribosomal_uS9_CS"/>
</dbReference>
<dbReference type="NCBIfam" id="NF001099">
    <property type="entry name" value="PRK00132.1"/>
    <property type="match status" value="1"/>
</dbReference>
<evidence type="ECO:0000256" key="5">
    <source>
        <dbReference type="HAMAP-Rule" id="MF_00532"/>
    </source>
</evidence>
<keyword evidence="9" id="KW-1185">Reference proteome</keyword>
<dbReference type="PANTHER" id="PTHR21569">
    <property type="entry name" value="RIBOSOMAL PROTEIN S9"/>
    <property type="match status" value="1"/>
</dbReference>
<keyword evidence="2 5" id="KW-0689">Ribosomal protein</keyword>
<dbReference type="SUPFAM" id="SSF54211">
    <property type="entry name" value="Ribosomal protein S5 domain 2-like"/>
    <property type="match status" value="1"/>
</dbReference>
<feature type="compositionally biased region" description="Basic residues" evidence="7">
    <location>
        <begin position="116"/>
        <end position="131"/>
    </location>
</feature>
<feature type="region of interest" description="Disordered" evidence="7">
    <location>
        <begin position="110"/>
        <end position="131"/>
    </location>
</feature>
<reference evidence="8 9" key="1">
    <citation type="submission" date="2015-11" db="EMBL/GenBank/DDBJ databases">
        <title>Evidence for parallel genomic evolution in an endosymbiosis of termite gut flagellates.</title>
        <authorList>
            <person name="Zheng H."/>
        </authorList>
    </citation>
    <scope>NUCLEOTIDE SEQUENCE [LARGE SCALE GENOMIC DNA]</scope>
    <source>
        <strain evidence="8 9">CET450</strain>
    </source>
</reference>
<dbReference type="InterPro" id="IPR023035">
    <property type="entry name" value="Ribosomal_uS9_bac/plastid"/>
</dbReference>
<dbReference type="Proteomes" id="UP000095237">
    <property type="component" value="Unassembled WGS sequence"/>
</dbReference>
<sequence>MSNISYTSTGRRKNAVARIKISDGSGKIIINNKTIDEYFGGLGRLKKVALKPFDFWNGVGNYNFYVNVKGGGISGQAGAISHSLARAILKLDEPSKAALKKGGFLTRDSRMVERKKAGRPKARKRFQFSKR</sequence>
<dbReference type="HAMAP" id="MF_00532_B">
    <property type="entry name" value="Ribosomal_uS9_B"/>
    <property type="match status" value="1"/>
</dbReference>
<evidence type="ECO:0000256" key="7">
    <source>
        <dbReference type="SAM" id="MobiDB-lite"/>
    </source>
</evidence>
<dbReference type="GO" id="GO:0006412">
    <property type="term" value="P:translation"/>
    <property type="evidence" value="ECO:0007669"/>
    <property type="project" value="UniProtKB-UniRule"/>
</dbReference>
<dbReference type="InterPro" id="IPR020568">
    <property type="entry name" value="Ribosomal_Su5_D2-typ_SF"/>
</dbReference>
<dbReference type="InterPro" id="IPR000754">
    <property type="entry name" value="Ribosomal_uS9"/>
</dbReference>
<evidence type="ECO:0000313" key="9">
    <source>
        <dbReference type="Proteomes" id="UP000095237"/>
    </source>
</evidence>
<evidence type="ECO:0000256" key="6">
    <source>
        <dbReference type="RuleBase" id="RU003815"/>
    </source>
</evidence>
<accession>A0A1E5IMG8</accession>
<keyword evidence="3 5" id="KW-0687">Ribonucleoprotein</keyword>
<dbReference type="Gene3D" id="3.30.230.10">
    <property type="match status" value="1"/>
</dbReference>
<dbReference type="AlphaFoldDB" id="A0A1E5IMG8"/>
<proteinExistence type="inferred from homology"/>
<name>A0A1E5IMG8_ENDTX</name>
<evidence type="ECO:0000256" key="2">
    <source>
        <dbReference type="ARBA" id="ARBA00022980"/>
    </source>
</evidence>
<evidence type="ECO:0000256" key="3">
    <source>
        <dbReference type="ARBA" id="ARBA00023274"/>
    </source>
</evidence>
<dbReference type="InterPro" id="IPR014721">
    <property type="entry name" value="Ribsml_uS5_D2-typ_fold_subgr"/>
</dbReference>
<evidence type="ECO:0000313" key="8">
    <source>
        <dbReference type="EMBL" id="OEG71652.1"/>
    </source>
</evidence>
<dbReference type="GO" id="GO:0003735">
    <property type="term" value="F:structural constituent of ribosome"/>
    <property type="evidence" value="ECO:0007669"/>
    <property type="project" value="InterPro"/>
</dbReference>
<dbReference type="FunFam" id="3.30.230.10:FF:000001">
    <property type="entry name" value="30S ribosomal protein S9"/>
    <property type="match status" value="1"/>
</dbReference>
<gene>
    <name evidence="5" type="primary">rpsI</name>
    <name evidence="8" type="ORF">ATZ36_02450</name>
</gene>
<dbReference type="GO" id="GO:0003723">
    <property type="term" value="F:RNA binding"/>
    <property type="evidence" value="ECO:0007669"/>
    <property type="project" value="TreeGrafter"/>
</dbReference>
<evidence type="ECO:0000256" key="1">
    <source>
        <dbReference type="ARBA" id="ARBA00005251"/>
    </source>
</evidence>
<comment type="caution">
    <text evidence="8">The sequence shown here is derived from an EMBL/GenBank/DDBJ whole genome shotgun (WGS) entry which is preliminary data.</text>
</comment>
<organism evidence="8 9">
    <name type="scientific">Endomicrobium trichonymphae</name>
    <dbReference type="NCBI Taxonomy" id="1408204"/>
    <lineage>
        <taxon>Bacteria</taxon>
        <taxon>Pseudomonadati</taxon>
        <taxon>Elusimicrobiota</taxon>
        <taxon>Endomicrobiia</taxon>
        <taxon>Endomicrobiales</taxon>
        <taxon>Endomicrobiaceae</taxon>
        <taxon>Candidatus Endomicrobiellum</taxon>
    </lineage>
</organism>
<evidence type="ECO:0000256" key="4">
    <source>
        <dbReference type="ARBA" id="ARBA00035259"/>
    </source>
</evidence>
<dbReference type="Pfam" id="PF00380">
    <property type="entry name" value="Ribosomal_S9"/>
    <property type="match status" value="1"/>
</dbReference>
<dbReference type="EMBL" id="LNVX01000133">
    <property type="protein sequence ID" value="OEG71652.1"/>
    <property type="molecule type" value="Genomic_DNA"/>
</dbReference>
<protein>
    <recommendedName>
        <fullName evidence="4 5">Small ribosomal subunit protein uS9</fullName>
    </recommendedName>
</protein>